<evidence type="ECO:0000313" key="1">
    <source>
        <dbReference type="EMBL" id="KAI9918743.1"/>
    </source>
</evidence>
<protein>
    <submittedName>
        <fullName evidence="1">Uncharacterized protein</fullName>
    </submittedName>
</protein>
<evidence type="ECO:0000313" key="2">
    <source>
        <dbReference type="Proteomes" id="UP001163321"/>
    </source>
</evidence>
<name>A0ACC0WIR2_9STRA</name>
<dbReference type="EMBL" id="CM047591">
    <property type="protein sequence ID" value="KAI9918743.1"/>
    <property type="molecule type" value="Genomic_DNA"/>
</dbReference>
<organism evidence="1 2">
    <name type="scientific">Peronosclerospora sorghi</name>
    <dbReference type="NCBI Taxonomy" id="230839"/>
    <lineage>
        <taxon>Eukaryota</taxon>
        <taxon>Sar</taxon>
        <taxon>Stramenopiles</taxon>
        <taxon>Oomycota</taxon>
        <taxon>Peronosporomycetes</taxon>
        <taxon>Peronosporales</taxon>
        <taxon>Peronosporaceae</taxon>
        <taxon>Peronosclerospora</taxon>
    </lineage>
</organism>
<comment type="caution">
    <text evidence="1">The sequence shown here is derived from an EMBL/GenBank/DDBJ whole genome shotgun (WGS) entry which is preliminary data.</text>
</comment>
<sequence>MLARSHEGPKQEQETEASEREEKGCSPGAIRDERVIALSLPTIWSAVARCVSVYRGLLPENCRSLANESTTCPTFPQR</sequence>
<keyword evidence="2" id="KW-1185">Reference proteome</keyword>
<gene>
    <name evidence="1" type="ORF">PsorP6_011262</name>
</gene>
<proteinExistence type="predicted"/>
<accession>A0ACC0WIR2</accession>
<dbReference type="Proteomes" id="UP001163321">
    <property type="component" value="Chromosome 12"/>
</dbReference>
<reference evidence="1 2" key="1">
    <citation type="journal article" date="2022" name="bioRxiv">
        <title>The genome of the oomycete Peronosclerospora sorghi, a cosmopolitan pathogen of maize and sorghum, is inflated with dispersed pseudogenes.</title>
        <authorList>
            <person name="Fletcher K."/>
            <person name="Martin F."/>
            <person name="Isakeit T."/>
            <person name="Cavanaugh K."/>
            <person name="Magill C."/>
            <person name="Michelmore R."/>
        </authorList>
    </citation>
    <scope>NUCLEOTIDE SEQUENCE [LARGE SCALE GENOMIC DNA]</scope>
    <source>
        <strain evidence="1">P6</strain>
    </source>
</reference>